<dbReference type="AlphaFoldDB" id="A0AAE1UUD2"/>
<organism evidence="2 3">
    <name type="scientific">Anisodus tanguticus</name>
    <dbReference type="NCBI Taxonomy" id="243964"/>
    <lineage>
        <taxon>Eukaryota</taxon>
        <taxon>Viridiplantae</taxon>
        <taxon>Streptophyta</taxon>
        <taxon>Embryophyta</taxon>
        <taxon>Tracheophyta</taxon>
        <taxon>Spermatophyta</taxon>
        <taxon>Magnoliopsida</taxon>
        <taxon>eudicotyledons</taxon>
        <taxon>Gunneridae</taxon>
        <taxon>Pentapetalae</taxon>
        <taxon>asterids</taxon>
        <taxon>lamiids</taxon>
        <taxon>Solanales</taxon>
        <taxon>Solanaceae</taxon>
        <taxon>Solanoideae</taxon>
        <taxon>Hyoscyameae</taxon>
        <taxon>Anisodus</taxon>
    </lineage>
</organism>
<evidence type="ECO:0000313" key="2">
    <source>
        <dbReference type="EMBL" id="KAK4345143.1"/>
    </source>
</evidence>
<sequence>MGNSTAKELAGLGAKSRAGMLQCGFVPRQAFERVNLVALIRWTQADTDHGCTSRDLPGGGVLKDRSHHPQEPSTSTCAGISDMEAQEGEQIDKLVEANKPELQKKITAIAYAQVTCETQP</sequence>
<accession>A0AAE1UUD2</accession>
<proteinExistence type="predicted"/>
<comment type="caution">
    <text evidence="2">The sequence shown here is derived from an EMBL/GenBank/DDBJ whole genome shotgun (WGS) entry which is preliminary data.</text>
</comment>
<keyword evidence="3" id="KW-1185">Reference proteome</keyword>
<feature type="region of interest" description="Disordered" evidence="1">
    <location>
        <begin position="48"/>
        <end position="83"/>
    </location>
</feature>
<gene>
    <name evidence="2" type="ORF">RND71_035319</name>
</gene>
<dbReference type="EMBL" id="JAVYJV010000019">
    <property type="protein sequence ID" value="KAK4345143.1"/>
    <property type="molecule type" value="Genomic_DNA"/>
</dbReference>
<protein>
    <submittedName>
        <fullName evidence="2">Uncharacterized protein</fullName>
    </submittedName>
</protein>
<evidence type="ECO:0000313" key="3">
    <source>
        <dbReference type="Proteomes" id="UP001291623"/>
    </source>
</evidence>
<reference evidence="2" key="1">
    <citation type="submission" date="2023-12" db="EMBL/GenBank/DDBJ databases">
        <title>Genome assembly of Anisodus tanguticus.</title>
        <authorList>
            <person name="Wang Y.-J."/>
        </authorList>
    </citation>
    <scope>NUCLEOTIDE SEQUENCE</scope>
    <source>
        <strain evidence="2">KB-2021</strain>
        <tissue evidence="2">Leaf</tissue>
    </source>
</reference>
<dbReference type="Proteomes" id="UP001291623">
    <property type="component" value="Unassembled WGS sequence"/>
</dbReference>
<evidence type="ECO:0000256" key="1">
    <source>
        <dbReference type="SAM" id="MobiDB-lite"/>
    </source>
</evidence>
<name>A0AAE1UUD2_9SOLA</name>